<name>A0A1A8W2H0_PLAMA</name>
<gene>
    <name evidence="1" type="ORF">PMALA_014090</name>
</gene>
<organism evidence="1 2">
    <name type="scientific">Plasmodium malariae</name>
    <dbReference type="NCBI Taxonomy" id="5858"/>
    <lineage>
        <taxon>Eukaryota</taxon>
        <taxon>Sar</taxon>
        <taxon>Alveolata</taxon>
        <taxon>Apicomplexa</taxon>
        <taxon>Aconoidasida</taxon>
        <taxon>Haemosporida</taxon>
        <taxon>Plasmodiidae</taxon>
        <taxon>Plasmodium</taxon>
        <taxon>Plasmodium (Plasmodium)</taxon>
    </lineage>
</organism>
<dbReference type="Proteomes" id="UP000078597">
    <property type="component" value="Unassembled WGS sequence"/>
</dbReference>
<sequence length="283" mass="33022">MKGSGDDIFSILNENHMNASVVNNFSEPHAIRMDTSGINNSNGSIENDRKKKIISFDEKGSSIEEKYLYDEIEINSRINGGTSIFLLFEVTYDDMLEGKNNSMNLLNYENTIGNMNITYECGNQFIKKIYEKKKKEYIYNFHVLIPQFLLPINVDYEIPKHGMLHSNINVKIVLLNKINEDIYMKYSVCIDNEKKKINNEEQYSWLINGFKKRVLFISKNSEHVINLTIIPLKIGLINFPSIFYFIKLNNKWIEITKILKKSDNFQVIITPSLHFSPKIWQLV</sequence>
<evidence type="ECO:0000313" key="1">
    <source>
        <dbReference type="EMBL" id="SBS85858.1"/>
    </source>
</evidence>
<accession>A0A1A8W2H0</accession>
<dbReference type="EMBL" id="FLQW01000769">
    <property type="protein sequence ID" value="SBS85858.1"/>
    <property type="molecule type" value="Genomic_DNA"/>
</dbReference>
<reference evidence="2" key="1">
    <citation type="submission" date="2016-05" db="EMBL/GenBank/DDBJ databases">
        <authorList>
            <person name="Naeem Raeece"/>
        </authorList>
    </citation>
    <scope>NUCLEOTIDE SEQUENCE [LARGE SCALE GENOMIC DNA]</scope>
</reference>
<evidence type="ECO:0000313" key="2">
    <source>
        <dbReference type="Proteomes" id="UP000078597"/>
    </source>
</evidence>
<dbReference type="AlphaFoldDB" id="A0A1A8W2H0"/>
<proteinExistence type="predicted"/>
<protein>
    <submittedName>
        <fullName evidence="1">Uncharacterized protein</fullName>
    </submittedName>
</protein>
<dbReference type="VEuPathDB" id="PlasmoDB:PmUG01_09048900"/>